<dbReference type="AlphaFoldDB" id="A0A9E8MW75"/>
<reference evidence="2" key="1">
    <citation type="submission" date="2022-11" db="EMBL/GenBank/DDBJ databases">
        <title>Lacinutrix neustonica HL-RS19T sp. nov., isolated from the surface microlayer sample of brackish Lake Shihwa.</title>
        <authorList>
            <person name="Choi J.Y."/>
            <person name="Hwang C.Y."/>
        </authorList>
    </citation>
    <scope>NUCLEOTIDE SEQUENCE</scope>
    <source>
        <strain evidence="2">HL-RS19</strain>
    </source>
</reference>
<organism evidence="2 3">
    <name type="scientific">Lacinutrix neustonica</name>
    <dbReference type="NCBI Taxonomy" id="2980107"/>
    <lineage>
        <taxon>Bacteria</taxon>
        <taxon>Pseudomonadati</taxon>
        <taxon>Bacteroidota</taxon>
        <taxon>Flavobacteriia</taxon>
        <taxon>Flavobacteriales</taxon>
        <taxon>Flavobacteriaceae</taxon>
        <taxon>Lacinutrix</taxon>
    </lineage>
</organism>
<proteinExistence type="predicted"/>
<feature type="transmembrane region" description="Helical" evidence="1">
    <location>
        <begin position="6"/>
        <end position="27"/>
    </location>
</feature>
<sequence>MLKAGSIAYAIFICIVVGIFCYSLVIMSSYSRIHQTMLLTYTELISNNESAQHYFLNHIDTLEEEDTSTDLFDNGIMSSAVVLPWGFYKVLLTASRFKNDTIRQSMLIGEKQEDNALALYLTDNSKALFMVDDAQILGNVFLPKKGIKEGYITSNAYRNTKYLSGSKSVSKSSLREINPSVFDYANQELDRMNYKELKDSVRYYQSFFEKTLVINIKEVLLQQKSLYWQYYFRI</sequence>
<name>A0A9E8MW75_9FLAO</name>
<keyword evidence="1" id="KW-0472">Membrane</keyword>
<gene>
    <name evidence="2" type="ORF">N7U66_03315</name>
</gene>
<dbReference type="KEGG" id="lnu:N7U66_03315"/>
<protein>
    <submittedName>
        <fullName evidence="2">Uncharacterized protein</fullName>
    </submittedName>
</protein>
<keyword evidence="3" id="KW-1185">Reference proteome</keyword>
<accession>A0A9E8MW75</accession>
<dbReference type="EMBL" id="CP113088">
    <property type="protein sequence ID" value="WAC02713.1"/>
    <property type="molecule type" value="Genomic_DNA"/>
</dbReference>
<keyword evidence="1" id="KW-0812">Transmembrane</keyword>
<evidence type="ECO:0000313" key="2">
    <source>
        <dbReference type="EMBL" id="WAC02713.1"/>
    </source>
</evidence>
<evidence type="ECO:0000256" key="1">
    <source>
        <dbReference type="SAM" id="Phobius"/>
    </source>
</evidence>
<keyword evidence="1" id="KW-1133">Transmembrane helix</keyword>
<dbReference type="Proteomes" id="UP001164705">
    <property type="component" value="Chromosome"/>
</dbReference>
<evidence type="ECO:0000313" key="3">
    <source>
        <dbReference type="Proteomes" id="UP001164705"/>
    </source>
</evidence>
<dbReference type="RefSeq" id="WP_267677311.1">
    <property type="nucleotide sequence ID" value="NZ_CP113088.1"/>
</dbReference>